<protein>
    <submittedName>
        <fullName evidence="1">Uncharacterized protein</fullName>
    </submittedName>
</protein>
<evidence type="ECO:0000313" key="1">
    <source>
        <dbReference type="EMBL" id="VVW75291.1"/>
    </source>
</evidence>
<accession>A0A5K1GH67</accession>
<sequence length="195" mass="23086">MVSSLCLHQRTRLRRNSRTSLLTRTRFGCKNSTQADIWKIEYRSRERKKPLSSHPSRWEPGRRHWGHVPQIHIHRQHPVLNVQFPEDPDHLFHQMASSLPPLPHVLMIHSVSHPGSHLQLVHILYILHNDKWIWVPVILPILNVTAPLGEEIILVLPITRGYKKTEHDDKKEISQELETFEKRNEEYRMLLYGVE</sequence>
<gene>
    <name evidence="1" type="ORF">NYM_LOCUS27582</name>
</gene>
<proteinExistence type="predicted"/>
<dbReference type="EMBL" id="LR721787">
    <property type="protein sequence ID" value="VVW75291.1"/>
    <property type="molecule type" value="Genomic_DNA"/>
</dbReference>
<dbReference type="Gramene" id="NC9G0172950.1">
    <property type="protein sequence ID" value="NC9G0172950.1:cds"/>
    <property type="gene ID" value="NC9G0172950"/>
</dbReference>
<organism evidence="1">
    <name type="scientific">Nymphaea colorata</name>
    <name type="common">pocket water lily</name>
    <dbReference type="NCBI Taxonomy" id="210225"/>
    <lineage>
        <taxon>Eukaryota</taxon>
        <taxon>Viridiplantae</taxon>
        <taxon>Streptophyta</taxon>
        <taxon>Embryophyta</taxon>
        <taxon>Tracheophyta</taxon>
        <taxon>Spermatophyta</taxon>
        <taxon>Magnoliopsida</taxon>
        <taxon>Nymphaeales</taxon>
        <taxon>Nymphaeaceae</taxon>
        <taxon>Nymphaea</taxon>
    </lineage>
</organism>
<name>A0A5K1GH67_9MAGN</name>
<dbReference type="AlphaFoldDB" id="A0A5K1GH67"/>
<reference evidence="1" key="1">
    <citation type="submission" date="2019-09" db="EMBL/GenBank/DDBJ databases">
        <authorList>
            <person name="Zhang L."/>
        </authorList>
    </citation>
    <scope>NUCLEOTIDE SEQUENCE</scope>
</reference>